<gene>
    <name evidence="16" type="ordered locus">Fraau_2353</name>
</gene>
<dbReference type="HOGENOM" id="CLU_003556_1_1_6"/>
<evidence type="ECO:0000313" key="17">
    <source>
        <dbReference type="Proteomes" id="UP000005234"/>
    </source>
</evidence>
<keyword evidence="10 15" id="KW-0812">Transmembrane</keyword>
<proteinExistence type="inferred from homology"/>
<keyword evidence="17" id="KW-1185">Reference proteome</keyword>
<feature type="transmembrane region" description="Helical" evidence="15">
    <location>
        <begin position="716"/>
        <end position="737"/>
    </location>
</feature>
<accession>H8L5X7</accession>
<evidence type="ECO:0000256" key="15">
    <source>
        <dbReference type="RuleBase" id="RU365021"/>
    </source>
</evidence>
<dbReference type="KEGG" id="fau:Fraau_2353"/>
<feature type="signal peptide" evidence="15">
    <location>
        <begin position="1"/>
        <end position="19"/>
    </location>
</feature>
<dbReference type="eggNOG" id="COG1215">
    <property type="taxonomic scope" value="Bacteria"/>
</dbReference>
<dbReference type="InterPro" id="IPR018513">
    <property type="entry name" value="Cell_synthase_bac"/>
</dbReference>
<evidence type="ECO:0000256" key="3">
    <source>
        <dbReference type="ARBA" id="ARBA00005186"/>
    </source>
</evidence>
<comment type="pathway">
    <text evidence="3 15">Glycan metabolism; bacterial cellulose biosynthesis.</text>
</comment>
<evidence type="ECO:0000313" key="16">
    <source>
        <dbReference type="EMBL" id="AFC86720.1"/>
    </source>
</evidence>
<dbReference type="GO" id="GO:0006011">
    <property type="term" value="P:UDP-alpha-D-glucose metabolic process"/>
    <property type="evidence" value="ECO:0007669"/>
    <property type="project" value="InterPro"/>
</dbReference>
<dbReference type="EMBL" id="CP003350">
    <property type="protein sequence ID" value="AFC86720.1"/>
    <property type="molecule type" value="Genomic_DNA"/>
</dbReference>
<dbReference type="PRINTS" id="PR01440">
    <property type="entry name" value="CELLSNTHASEB"/>
</dbReference>
<evidence type="ECO:0000256" key="8">
    <source>
        <dbReference type="ARBA" id="ARBA00022519"/>
    </source>
</evidence>
<organism evidence="16 17">
    <name type="scientific">Frateuria aurantia (strain ATCC 33424 / DSM 6220 / KCTC 2777 / LMG 1558 / NBRC 3245 / NCIMB 13370)</name>
    <name type="common">Acetobacter aurantius</name>
    <dbReference type="NCBI Taxonomy" id="767434"/>
    <lineage>
        <taxon>Bacteria</taxon>
        <taxon>Pseudomonadati</taxon>
        <taxon>Pseudomonadota</taxon>
        <taxon>Gammaproteobacteria</taxon>
        <taxon>Lysobacterales</taxon>
        <taxon>Rhodanobacteraceae</taxon>
        <taxon>Frateuria</taxon>
    </lineage>
</organism>
<dbReference type="AlphaFoldDB" id="H8L5X7"/>
<evidence type="ECO:0000256" key="4">
    <source>
        <dbReference type="ARBA" id="ARBA00010714"/>
    </source>
</evidence>
<dbReference type="STRING" id="767434.Fraau_2353"/>
<dbReference type="InterPro" id="IPR003920">
    <property type="entry name" value="Cell_synth_B"/>
</dbReference>
<comment type="subunit">
    <text evidence="5 15">Tightly associated with the cellulose synthase catalytic subunit.</text>
</comment>
<dbReference type="GO" id="GO:0005886">
    <property type="term" value="C:plasma membrane"/>
    <property type="evidence" value="ECO:0007669"/>
    <property type="project" value="UniProtKB-SubCell"/>
</dbReference>
<evidence type="ECO:0000256" key="2">
    <source>
        <dbReference type="ARBA" id="ARBA00004377"/>
    </source>
</evidence>
<keyword evidence="11 15" id="KW-0135">Cellulose biosynthesis</keyword>
<evidence type="ECO:0000256" key="9">
    <source>
        <dbReference type="ARBA" id="ARBA00022636"/>
    </source>
</evidence>
<evidence type="ECO:0000256" key="5">
    <source>
        <dbReference type="ARBA" id="ARBA00011437"/>
    </source>
</evidence>
<protein>
    <recommendedName>
        <fullName evidence="6 15">Cyclic di-GMP-binding protein</fullName>
    </recommendedName>
    <alternativeName>
        <fullName evidence="14 15">Cellulose synthase regulatory subunit</fullName>
    </alternativeName>
</protein>
<dbReference type="Proteomes" id="UP000005234">
    <property type="component" value="Chromosome"/>
</dbReference>
<evidence type="ECO:0000256" key="7">
    <source>
        <dbReference type="ARBA" id="ARBA00022475"/>
    </source>
</evidence>
<reference evidence="16" key="1">
    <citation type="submission" date="2012-02" db="EMBL/GenBank/DDBJ databases">
        <title>The complete genome of Frateuria aurantia DSM 6220.</title>
        <authorList>
            <consortium name="US DOE Joint Genome Institute (JGI-PGF)"/>
            <person name="Lucas S."/>
            <person name="Copeland A."/>
            <person name="Lapidus A."/>
            <person name="Glavina del Rio T."/>
            <person name="Dalin E."/>
            <person name="Tice H."/>
            <person name="Bruce D."/>
            <person name="Goodwin L."/>
            <person name="Pitluck S."/>
            <person name="Peters L."/>
            <person name="Ovchinnikova G."/>
            <person name="Teshima H."/>
            <person name="Kyrpides N."/>
            <person name="Mavromatis K."/>
            <person name="Ivanova N."/>
            <person name="Brettin T."/>
            <person name="Detter J.C."/>
            <person name="Han C."/>
            <person name="Larimer F."/>
            <person name="Land M."/>
            <person name="Hauser L."/>
            <person name="Markowitz V."/>
            <person name="Cheng J.-F."/>
            <person name="Hugenholtz P."/>
            <person name="Woyke T."/>
            <person name="Wu D."/>
            <person name="Brambilla E."/>
            <person name="Klenk H.-P."/>
            <person name="Eisen J.A."/>
        </authorList>
    </citation>
    <scope>NUCLEOTIDE SEQUENCE</scope>
    <source>
        <strain evidence="16">DSM 6220</strain>
    </source>
</reference>
<sequence length="752" mass="82328">MRRLAWCLSLGLVGTMAIADRCAIADEVVPESTPAAPGQLGITSRHSFQQLGVDYQMTMHGPEAELGVPFGVRVDQLPLDGSIQLAYQVADHVPHGHTELLVRLNGVSVDRIELHAADAGKRFNRHIVLDAKALIDFNHLEFVLHSDAGDLCVPGKPAAWIVRIDNGSSVELRSRTLGLSNDLSHWPLPFFDRRDIDSLRLTMVLGQHPGLPTLQAAGLLASWFGALASYRGVDVQASADTLPSHGNAIALITSEHPINGISTPAITGPQVEMENLPGDDGHKLLLVMGRDDAELRTAVLGLLQGTSMQGDQVHFPAMSEPAPRQPYDAPGWLSTRGPVTLGELGGSTRFTVQGPIPDTVSLQFMLPPDLFTTGAQDVPLHLHYRATAAPIGSGWGAQVNLNHAGVDGWKLDEATDPTSMFARWHALPDEDQMLVGQRTIRLPLSALSARNQLQVHFSFGAQPGCISRASRNAMATVDPGSTLDISHLQHYLVMPDLAAFANSGFPFSRYADLEQTTLVLPGNRDEQDNRMLLNLLAMLGSRTGYPAYRVHLSEAADAAAHAGDDLIVLGRAGTQPLLSRWSTDLPANTDPAGWRDRVKRWLIIHVPGPLLHLRRPDLQSTAQAVFDARQYDVMVQGFRSPLDHRRSVIAIQYDGARASTAFYEAMQRRDELAHFQGSVATVQGDRVRSYAGLQSYTIGHLSWMTRLQLSLSARPWLLVAVAFCGIWLSAWLGRGWLRRRAAWRLKREYLDD</sequence>
<dbReference type="PANTHER" id="PTHR39083">
    <property type="entry name" value="CYCLIC DI-GMP-BINDING PROTEIN"/>
    <property type="match status" value="1"/>
</dbReference>
<name>H8L5X7_FRAAD</name>
<keyword evidence="15" id="KW-0732">Signal</keyword>
<evidence type="ECO:0000256" key="12">
    <source>
        <dbReference type="ARBA" id="ARBA00022989"/>
    </source>
</evidence>
<dbReference type="Pfam" id="PF03170">
    <property type="entry name" value="BcsB"/>
    <property type="match status" value="1"/>
</dbReference>
<keyword evidence="8 15" id="KW-0997">Cell inner membrane</keyword>
<evidence type="ECO:0000256" key="1">
    <source>
        <dbReference type="ARBA" id="ARBA00002057"/>
    </source>
</evidence>
<dbReference type="UniPathway" id="UPA00694"/>
<keyword evidence="13 15" id="KW-0472">Membrane</keyword>
<dbReference type="GO" id="GO:0030244">
    <property type="term" value="P:cellulose biosynthetic process"/>
    <property type="evidence" value="ECO:0007669"/>
    <property type="project" value="UniProtKB-KW"/>
</dbReference>
<evidence type="ECO:0000256" key="10">
    <source>
        <dbReference type="ARBA" id="ARBA00022692"/>
    </source>
</evidence>
<dbReference type="RefSeq" id="WP_014403723.1">
    <property type="nucleotide sequence ID" value="NC_017033.1"/>
</dbReference>
<evidence type="ECO:0000256" key="14">
    <source>
        <dbReference type="ARBA" id="ARBA00033444"/>
    </source>
</evidence>
<feature type="chain" id="PRO_5015215444" description="Cyclic di-GMP-binding protein" evidence="15">
    <location>
        <begin position="20"/>
        <end position="752"/>
    </location>
</feature>
<evidence type="ECO:0000256" key="6">
    <source>
        <dbReference type="ARBA" id="ARBA00021844"/>
    </source>
</evidence>
<evidence type="ECO:0000256" key="13">
    <source>
        <dbReference type="ARBA" id="ARBA00023136"/>
    </source>
</evidence>
<keyword evidence="7 15" id="KW-1003">Cell membrane</keyword>
<keyword evidence="9 15" id="KW-0973">c-di-GMP</keyword>
<comment type="similarity">
    <text evidence="4 15">Belongs to the AcsB/BcsB family.</text>
</comment>
<comment type="subcellular location">
    <subcellularLocation>
        <location evidence="2">Cell inner membrane</location>
        <topology evidence="2">Single-pass membrane protein</topology>
    </subcellularLocation>
</comment>
<evidence type="ECO:0000256" key="11">
    <source>
        <dbReference type="ARBA" id="ARBA00022916"/>
    </source>
</evidence>
<dbReference type="PANTHER" id="PTHR39083:SF1">
    <property type="entry name" value="CYCLIC DI-GMP-BINDING PROTEIN"/>
    <property type="match status" value="1"/>
</dbReference>
<comment type="function">
    <text evidence="1 15">Binds the cellulose synthase activator, bis-(3'-5') cyclic diguanylic acid (c-di-GMP).</text>
</comment>
<dbReference type="OrthoDB" id="9806702at2"/>
<keyword evidence="12 15" id="KW-1133">Transmembrane helix</keyword>
<dbReference type="Gene3D" id="2.60.120.260">
    <property type="entry name" value="Galactose-binding domain-like"/>
    <property type="match status" value="2"/>
</dbReference>